<feature type="domain" description="RNase H type-1" evidence="1">
    <location>
        <begin position="7"/>
        <end position="96"/>
    </location>
</feature>
<dbReference type="InterPro" id="IPR052929">
    <property type="entry name" value="RNase_H-like_EbsB-rel"/>
</dbReference>
<comment type="caution">
    <text evidence="2">The sequence shown here is derived from an EMBL/GenBank/DDBJ whole genome shotgun (WGS) entry which is preliminary data.</text>
</comment>
<evidence type="ECO:0000313" key="2">
    <source>
        <dbReference type="EMBL" id="KAK0579669.1"/>
    </source>
</evidence>
<dbReference type="InterPro" id="IPR036397">
    <property type="entry name" value="RNaseH_sf"/>
</dbReference>
<evidence type="ECO:0000259" key="1">
    <source>
        <dbReference type="Pfam" id="PF13456"/>
    </source>
</evidence>
<dbReference type="PANTHER" id="PTHR47074:SF48">
    <property type="entry name" value="POLYNUCLEOTIDYL TRANSFERASE, RIBONUCLEASE H-LIKE SUPERFAMILY PROTEIN"/>
    <property type="match status" value="1"/>
</dbReference>
<organism evidence="2 3">
    <name type="scientific">Acer saccharum</name>
    <name type="common">Sugar maple</name>
    <dbReference type="NCBI Taxonomy" id="4024"/>
    <lineage>
        <taxon>Eukaryota</taxon>
        <taxon>Viridiplantae</taxon>
        <taxon>Streptophyta</taxon>
        <taxon>Embryophyta</taxon>
        <taxon>Tracheophyta</taxon>
        <taxon>Spermatophyta</taxon>
        <taxon>Magnoliopsida</taxon>
        <taxon>eudicotyledons</taxon>
        <taxon>Gunneridae</taxon>
        <taxon>Pentapetalae</taxon>
        <taxon>rosids</taxon>
        <taxon>malvids</taxon>
        <taxon>Sapindales</taxon>
        <taxon>Sapindaceae</taxon>
        <taxon>Hippocastanoideae</taxon>
        <taxon>Acereae</taxon>
        <taxon>Acer</taxon>
    </lineage>
</organism>
<dbReference type="CDD" id="cd06222">
    <property type="entry name" value="RNase_H_like"/>
    <property type="match status" value="1"/>
</dbReference>
<proteinExistence type="predicted"/>
<dbReference type="Proteomes" id="UP001168877">
    <property type="component" value="Unassembled WGS sequence"/>
</dbReference>
<keyword evidence="3" id="KW-1185">Reference proteome</keyword>
<dbReference type="InterPro" id="IPR002156">
    <property type="entry name" value="RNaseH_domain"/>
</dbReference>
<dbReference type="AlphaFoldDB" id="A0AA39V9N0"/>
<reference evidence="2" key="2">
    <citation type="submission" date="2023-06" db="EMBL/GenBank/DDBJ databases">
        <authorList>
            <person name="Swenson N.G."/>
            <person name="Wegrzyn J.L."/>
            <person name="Mcevoy S.L."/>
        </authorList>
    </citation>
    <scope>NUCLEOTIDE SEQUENCE</scope>
    <source>
        <strain evidence="2">NS2018</strain>
        <tissue evidence="2">Leaf</tissue>
    </source>
</reference>
<accession>A0AA39V9N0</accession>
<dbReference type="Pfam" id="PF13456">
    <property type="entry name" value="RVT_3"/>
    <property type="match status" value="1"/>
</dbReference>
<dbReference type="GO" id="GO:0004523">
    <property type="term" value="F:RNA-DNA hybrid ribonuclease activity"/>
    <property type="evidence" value="ECO:0007669"/>
    <property type="project" value="InterPro"/>
</dbReference>
<dbReference type="Gene3D" id="3.30.420.10">
    <property type="entry name" value="Ribonuclease H-like superfamily/Ribonuclease H"/>
    <property type="match status" value="1"/>
</dbReference>
<reference evidence="2" key="1">
    <citation type="journal article" date="2022" name="Plant J.">
        <title>Strategies of tolerance reflected in two North American maple genomes.</title>
        <authorList>
            <person name="McEvoy S.L."/>
            <person name="Sezen U.U."/>
            <person name="Trouern-Trend A."/>
            <person name="McMahon S.M."/>
            <person name="Schaberg P.G."/>
            <person name="Yang J."/>
            <person name="Wegrzyn J.L."/>
            <person name="Swenson N.G."/>
        </authorList>
    </citation>
    <scope>NUCLEOTIDE SEQUENCE</scope>
    <source>
        <strain evidence="2">NS2018</strain>
    </source>
</reference>
<dbReference type="PANTHER" id="PTHR47074">
    <property type="entry name" value="BNAC02G40300D PROTEIN"/>
    <property type="match status" value="1"/>
</dbReference>
<sequence length="97" mass="10658">MGAEVFRLQTGFTPQVAKALAILHGIEFARDMGLVPTKVESDALGVVNLIQGKGIPFFNIWIFFSDIKDLLSSVPIVSISFVTRKVIMVAHSLAKWL</sequence>
<dbReference type="EMBL" id="JAUESC010000385">
    <property type="protein sequence ID" value="KAK0579669.1"/>
    <property type="molecule type" value="Genomic_DNA"/>
</dbReference>
<gene>
    <name evidence="2" type="ORF">LWI29_029558</name>
</gene>
<protein>
    <recommendedName>
        <fullName evidence="1">RNase H type-1 domain-containing protein</fullName>
    </recommendedName>
</protein>
<dbReference type="InterPro" id="IPR044730">
    <property type="entry name" value="RNase_H-like_dom_plant"/>
</dbReference>
<evidence type="ECO:0000313" key="3">
    <source>
        <dbReference type="Proteomes" id="UP001168877"/>
    </source>
</evidence>
<dbReference type="GO" id="GO:0003676">
    <property type="term" value="F:nucleic acid binding"/>
    <property type="evidence" value="ECO:0007669"/>
    <property type="project" value="InterPro"/>
</dbReference>
<name>A0AA39V9N0_ACESA</name>